<dbReference type="Gene3D" id="2.102.10.10">
    <property type="entry name" value="Rieske [2Fe-2S] iron-sulphur domain"/>
    <property type="match status" value="1"/>
</dbReference>
<evidence type="ECO:0000313" key="6">
    <source>
        <dbReference type="EMBL" id="GAY78097.1"/>
    </source>
</evidence>
<evidence type="ECO:0000259" key="5">
    <source>
        <dbReference type="PROSITE" id="PS51296"/>
    </source>
</evidence>
<dbReference type="Proteomes" id="UP000319716">
    <property type="component" value="Unassembled WGS sequence"/>
</dbReference>
<dbReference type="GO" id="GO:0016705">
    <property type="term" value="F:oxidoreductase activity, acting on paired donors, with incorporation or reduction of molecular oxygen"/>
    <property type="evidence" value="ECO:0007669"/>
    <property type="project" value="UniProtKB-ARBA"/>
</dbReference>
<feature type="domain" description="Rieske" evidence="5">
    <location>
        <begin position="30"/>
        <end position="63"/>
    </location>
</feature>
<dbReference type="PROSITE" id="PS51296">
    <property type="entry name" value="RIESKE"/>
    <property type="match status" value="1"/>
</dbReference>
<evidence type="ECO:0000256" key="1">
    <source>
        <dbReference type="ARBA" id="ARBA00022714"/>
    </source>
</evidence>
<dbReference type="InterPro" id="IPR036922">
    <property type="entry name" value="Rieske_2Fe-2S_sf"/>
</dbReference>
<accession>A0A4Y1ZG25</accession>
<keyword evidence="1" id="KW-0001">2Fe-2S</keyword>
<keyword evidence="4" id="KW-0411">Iron-sulfur</keyword>
<keyword evidence="3" id="KW-0408">Iron</keyword>
<proteinExistence type="predicted"/>
<dbReference type="AlphaFoldDB" id="A0A4Y1ZG25"/>
<reference evidence="6 7" key="1">
    <citation type="submission" date="2017-11" db="EMBL/GenBank/DDBJ databases">
        <title>Draft Genome Sequence of Sporolactobacillus inulinus NBRC 111894 Isolated from Koso, a Japanese Sugar-Vegetable Fermented Beverage.</title>
        <authorList>
            <person name="Chiou T.Y."/>
            <person name="Oshima K."/>
            <person name="Suda W."/>
            <person name="Hattori M."/>
            <person name="Takahashi T."/>
        </authorList>
    </citation>
    <scope>NUCLEOTIDE SEQUENCE [LARGE SCALE GENOMIC DNA]</scope>
    <source>
        <strain evidence="6 7">NBRC111894</strain>
    </source>
</reference>
<dbReference type="GO" id="GO:0046872">
    <property type="term" value="F:metal ion binding"/>
    <property type="evidence" value="ECO:0007669"/>
    <property type="project" value="UniProtKB-KW"/>
</dbReference>
<keyword evidence="2" id="KW-0479">Metal-binding</keyword>
<evidence type="ECO:0000313" key="7">
    <source>
        <dbReference type="Proteomes" id="UP000319716"/>
    </source>
</evidence>
<dbReference type="EMBL" id="BEXB01000039">
    <property type="protein sequence ID" value="GAY78097.1"/>
    <property type="molecule type" value="Genomic_DNA"/>
</dbReference>
<sequence>MTATNIKRKTPYPTDCTFTPQDWNVLINYWYPVAESAQVSDQPLAVTLLDVALVVYRAKGKRWLPATVHPSRNPAQHGLGGRRQHCLSISWVQLQC</sequence>
<evidence type="ECO:0000256" key="4">
    <source>
        <dbReference type="ARBA" id="ARBA00023014"/>
    </source>
</evidence>
<dbReference type="GO" id="GO:0004497">
    <property type="term" value="F:monooxygenase activity"/>
    <property type="evidence" value="ECO:0007669"/>
    <property type="project" value="UniProtKB-ARBA"/>
</dbReference>
<dbReference type="RefSeq" id="WP_305852199.1">
    <property type="nucleotide sequence ID" value="NZ_BEXB01000039.1"/>
</dbReference>
<dbReference type="SUPFAM" id="SSF50022">
    <property type="entry name" value="ISP domain"/>
    <property type="match status" value="1"/>
</dbReference>
<gene>
    <name evidence="6" type="ORF">NBRC111894_3651</name>
</gene>
<organism evidence="6 7">
    <name type="scientific">Sporolactobacillus inulinus</name>
    <dbReference type="NCBI Taxonomy" id="2078"/>
    <lineage>
        <taxon>Bacteria</taxon>
        <taxon>Bacillati</taxon>
        <taxon>Bacillota</taxon>
        <taxon>Bacilli</taxon>
        <taxon>Bacillales</taxon>
        <taxon>Sporolactobacillaceae</taxon>
        <taxon>Sporolactobacillus</taxon>
    </lineage>
</organism>
<protein>
    <recommendedName>
        <fullName evidence="5">Rieske domain-containing protein</fullName>
    </recommendedName>
</protein>
<comment type="caution">
    <text evidence="6">The sequence shown here is derived from an EMBL/GenBank/DDBJ whole genome shotgun (WGS) entry which is preliminary data.</text>
</comment>
<dbReference type="GO" id="GO:0051537">
    <property type="term" value="F:2 iron, 2 sulfur cluster binding"/>
    <property type="evidence" value="ECO:0007669"/>
    <property type="project" value="UniProtKB-KW"/>
</dbReference>
<dbReference type="InterPro" id="IPR017941">
    <property type="entry name" value="Rieske_2Fe-2S"/>
</dbReference>
<evidence type="ECO:0000256" key="2">
    <source>
        <dbReference type="ARBA" id="ARBA00022723"/>
    </source>
</evidence>
<evidence type="ECO:0000256" key="3">
    <source>
        <dbReference type="ARBA" id="ARBA00023004"/>
    </source>
</evidence>
<name>A0A4Y1ZG25_9BACL</name>